<dbReference type="AlphaFoldDB" id="A0A0A8Z6L7"/>
<protein>
    <submittedName>
        <fullName evidence="1">Uncharacterized protein</fullName>
    </submittedName>
</protein>
<organism evidence="1">
    <name type="scientific">Arundo donax</name>
    <name type="common">Giant reed</name>
    <name type="synonym">Donax arundinaceus</name>
    <dbReference type="NCBI Taxonomy" id="35708"/>
    <lineage>
        <taxon>Eukaryota</taxon>
        <taxon>Viridiplantae</taxon>
        <taxon>Streptophyta</taxon>
        <taxon>Embryophyta</taxon>
        <taxon>Tracheophyta</taxon>
        <taxon>Spermatophyta</taxon>
        <taxon>Magnoliopsida</taxon>
        <taxon>Liliopsida</taxon>
        <taxon>Poales</taxon>
        <taxon>Poaceae</taxon>
        <taxon>PACMAD clade</taxon>
        <taxon>Arundinoideae</taxon>
        <taxon>Arundineae</taxon>
        <taxon>Arundo</taxon>
    </lineage>
</organism>
<name>A0A0A8Z6L7_ARUDO</name>
<reference evidence="1" key="1">
    <citation type="submission" date="2014-09" db="EMBL/GenBank/DDBJ databases">
        <authorList>
            <person name="Magalhaes I.L.F."/>
            <person name="Oliveira U."/>
            <person name="Santos F.R."/>
            <person name="Vidigal T.H.D.A."/>
            <person name="Brescovit A.D."/>
            <person name="Santos A.J."/>
        </authorList>
    </citation>
    <scope>NUCLEOTIDE SEQUENCE</scope>
    <source>
        <tissue evidence="1">Shoot tissue taken approximately 20 cm above the soil surface</tissue>
    </source>
</reference>
<reference evidence="1" key="2">
    <citation type="journal article" date="2015" name="Data Brief">
        <title>Shoot transcriptome of the giant reed, Arundo donax.</title>
        <authorList>
            <person name="Barrero R.A."/>
            <person name="Guerrero F.D."/>
            <person name="Moolhuijzen P."/>
            <person name="Goolsby J.A."/>
            <person name="Tidwell J."/>
            <person name="Bellgard S.E."/>
            <person name="Bellgard M.I."/>
        </authorList>
    </citation>
    <scope>NUCLEOTIDE SEQUENCE</scope>
    <source>
        <tissue evidence="1">Shoot tissue taken approximately 20 cm above the soil surface</tissue>
    </source>
</reference>
<proteinExistence type="predicted"/>
<sequence>MDCSEHFYLIQVCCLSFVFEQCCNMSYLVSCFNYVFV</sequence>
<accession>A0A0A8Z6L7</accession>
<evidence type="ECO:0000313" key="1">
    <source>
        <dbReference type="EMBL" id="JAD32405.1"/>
    </source>
</evidence>
<dbReference type="EMBL" id="GBRH01265490">
    <property type="protein sequence ID" value="JAD32405.1"/>
    <property type="molecule type" value="Transcribed_RNA"/>
</dbReference>